<protein>
    <recommendedName>
        <fullName evidence="4">Methionine aminopeptidase</fullName>
    </recommendedName>
</protein>
<comment type="caution">
    <text evidence="2">The sequence shown here is derived from an EMBL/GenBank/DDBJ whole genome shotgun (WGS) entry which is preliminary data.</text>
</comment>
<feature type="region of interest" description="Disordered" evidence="1">
    <location>
        <begin position="14"/>
        <end position="62"/>
    </location>
</feature>
<evidence type="ECO:0000313" key="3">
    <source>
        <dbReference type="Proteomes" id="UP000244893"/>
    </source>
</evidence>
<feature type="compositionally biased region" description="Basic and acidic residues" evidence="1">
    <location>
        <begin position="34"/>
        <end position="62"/>
    </location>
</feature>
<organism evidence="2 3">
    <name type="scientific">Amnibacterium flavum</name>
    <dbReference type="NCBI Taxonomy" id="2173173"/>
    <lineage>
        <taxon>Bacteria</taxon>
        <taxon>Bacillati</taxon>
        <taxon>Actinomycetota</taxon>
        <taxon>Actinomycetes</taxon>
        <taxon>Micrococcales</taxon>
        <taxon>Microbacteriaceae</taxon>
        <taxon>Amnibacterium</taxon>
    </lineage>
</organism>
<evidence type="ECO:0000256" key="1">
    <source>
        <dbReference type="SAM" id="MobiDB-lite"/>
    </source>
</evidence>
<dbReference type="Proteomes" id="UP000244893">
    <property type="component" value="Unassembled WGS sequence"/>
</dbReference>
<accession>A0A2V1HV92</accession>
<name>A0A2V1HV92_9MICO</name>
<gene>
    <name evidence="2" type="ORF">DDQ50_10925</name>
</gene>
<reference evidence="2 3" key="1">
    <citation type="submission" date="2018-05" db="EMBL/GenBank/DDBJ databases">
        <title>Amnibacterium sp. M8JJ-5, whole genome shotgun sequence.</title>
        <authorList>
            <person name="Tuo L."/>
        </authorList>
    </citation>
    <scope>NUCLEOTIDE SEQUENCE [LARGE SCALE GENOMIC DNA]</scope>
    <source>
        <strain evidence="2 3">M8JJ-5</strain>
    </source>
</reference>
<evidence type="ECO:0008006" key="4">
    <source>
        <dbReference type="Google" id="ProtNLM"/>
    </source>
</evidence>
<evidence type="ECO:0000313" key="2">
    <source>
        <dbReference type="EMBL" id="PVZ94247.1"/>
    </source>
</evidence>
<keyword evidence="3" id="KW-1185">Reference proteome</keyword>
<sequence>MGVSMADKWWYNSRTGEVELGPQSNSIDRVGPFDTREEAAHAPEKLRQNAEKWAADDAAENR</sequence>
<dbReference type="EMBL" id="QEOP01000002">
    <property type="protein sequence ID" value="PVZ94247.1"/>
    <property type="molecule type" value="Genomic_DNA"/>
</dbReference>
<dbReference type="AlphaFoldDB" id="A0A2V1HV92"/>
<proteinExistence type="predicted"/>